<dbReference type="RefSeq" id="WP_146375537.1">
    <property type="nucleotide sequence ID" value="NZ_JADMWZ010000004.1"/>
</dbReference>
<proteinExistence type="predicted"/>
<name>A0A5C6KHN9_PARDI</name>
<organism evidence="1 2">
    <name type="scientific">Parabacteroides distasonis</name>
    <dbReference type="NCBI Taxonomy" id="823"/>
    <lineage>
        <taxon>Bacteria</taxon>
        <taxon>Pseudomonadati</taxon>
        <taxon>Bacteroidota</taxon>
        <taxon>Bacteroidia</taxon>
        <taxon>Bacteroidales</taxon>
        <taxon>Tannerellaceae</taxon>
        <taxon>Parabacteroides</taxon>
    </lineage>
</organism>
<dbReference type="AlphaFoldDB" id="A0A5C6KHN9"/>
<dbReference type="EMBL" id="VOHW01000005">
    <property type="protein sequence ID" value="TWV61856.1"/>
    <property type="molecule type" value="Genomic_DNA"/>
</dbReference>
<gene>
    <name evidence="1" type="ORF">FSA05_11120</name>
</gene>
<evidence type="ECO:0000313" key="1">
    <source>
        <dbReference type="EMBL" id="TWV61856.1"/>
    </source>
</evidence>
<sequence>MRTKTYQEEKERQKLYHEIYRLRVVEGLEVSCIQKKLGVSRSRVYSGLSIFERDNPQEAAMMKKQGKDVTEEDYKKLLNEISSLKKDLAQERLRADFYEEMVAFGKEVYGIDLKKAGTK</sequence>
<evidence type="ECO:0000313" key="2">
    <source>
        <dbReference type="Proteomes" id="UP000315827"/>
    </source>
</evidence>
<dbReference type="Proteomes" id="UP000315827">
    <property type="component" value="Unassembled WGS sequence"/>
</dbReference>
<accession>A0A5C6KHN9</accession>
<protein>
    <submittedName>
        <fullName evidence="1">Uncharacterized protein</fullName>
    </submittedName>
</protein>
<comment type="caution">
    <text evidence="1">The sequence shown here is derived from an EMBL/GenBank/DDBJ whole genome shotgun (WGS) entry which is preliminary data.</text>
</comment>
<reference evidence="1 2" key="1">
    <citation type="submission" date="2019-07" db="EMBL/GenBank/DDBJ databases">
        <title>Genome sequencing of Parabacteroides distasonis iSURF_7.</title>
        <authorList>
            <person name="Degefu H.N."/>
            <person name="Ruoff K.L."/>
            <person name="Price C.E."/>
            <person name="Valls R.A."/>
            <person name="O'Toole G.A."/>
        </authorList>
    </citation>
    <scope>NUCLEOTIDE SEQUENCE [LARGE SCALE GENOMIC DNA]</scope>
    <source>
        <strain evidence="1 2">CFPLTA003_1B</strain>
    </source>
</reference>